<evidence type="ECO:0000313" key="10">
    <source>
        <dbReference type="Proteomes" id="UP000199435"/>
    </source>
</evidence>
<evidence type="ECO:0000256" key="5">
    <source>
        <dbReference type="ARBA" id="ARBA00022692"/>
    </source>
</evidence>
<keyword evidence="7 8" id="KW-0472">Membrane</keyword>
<dbReference type="Proteomes" id="UP000199435">
    <property type="component" value="Unassembled WGS sequence"/>
</dbReference>
<sequence length="331" mass="34660">MSNVQTTQSKVADAEVRQSFFRSPMVRQYGGIIVSLAVLCIVFSVLSPRFLALNNFMNIMQQVAVVAVAAYGMTYVILLGEIDLSIGSIIAVAGMVAAQAFAMGFGFLPTILLTLAAGAIMGGLNGALSAKLMLPSFIVTVASMGIYRGVVSLPTNGAPAMIDNDAWLAIGSDSLLGLPIIIWIMAVLFGINHIVLSKSIFGRQVYLSGGNREAAIYSGIRVDRIKIIVFMISGVMAAISGILLSSRLSSAQTNSGMGYELDAIAAVVLGGTSLAGGVGTMVGTILGALIIGVINNGMNMLSVPYFYQLIVKGLVILIAVWLDVRSKAVRT</sequence>
<keyword evidence="10" id="KW-1185">Reference proteome</keyword>
<dbReference type="AlphaFoldDB" id="A0A1C3VE24"/>
<dbReference type="GO" id="GO:0022857">
    <property type="term" value="F:transmembrane transporter activity"/>
    <property type="evidence" value="ECO:0007669"/>
    <property type="project" value="InterPro"/>
</dbReference>
<dbReference type="EMBL" id="FMAH01000012">
    <property type="protein sequence ID" value="SCB26043.1"/>
    <property type="molecule type" value="Genomic_DNA"/>
</dbReference>
<keyword evidence="4" id="KW-0997">Cell inner membrane</keyword>
<feature type="transmembrane region" description="Helical" evidence="8">
    <location>
        <begin position="128"/>
        <end position="147"/>
    </location>
</feature>
<feature type="transmembrane region" description="Helical" evidence="8">
    <location>
        <begin position="29"/>
        <end position="51"/>
    </location>
</feature>
<keyword evidence="3" id="KW-1003">Cell membrane</keyword>
<comment type="subcellular location">
    <subcellularLocation>
        <location evidence="1">Cell membrane</location>
        <topology evidence="1">Multi-pass membrane protein</topology>
    </subcellularLocation>
</comment>
<feature type="transmembrane region" description="Helical" evidence="8">
    <location>
        <begin position="167"/>
        <end position="191"/>
    </location>
</feature>
<dbReference type="PANTHER" id="PTHR32196:SF21">
    <property type="entry name" value="ABC TRANSPORTER PERMEASE PROTEIN YPHD-RELATED"/>
    <property type="match status" value="1"/>
</dbReference>
<feature type="transmembrane region" description="Helical" evidence="8">
    <location>
        <begin position="305"/>
        <end position="322"/>
    </location>
</feature>
<name>A0A1C3VE24_9HYPH</name>
<dbReference type="InterPro" id="IPR001851">
    <property type="entry name" value="ABC_transp_permease"/>
</dbReference>
<evidence type="ECO:0000256" key="2">
    <source>
        <dbReference type="ARBA" id="ARBA00022448"/>
    </source>
</evidence>
<protein>
    <submittedName>
        <fullName evidence="9">Ribose transport system permease protein</fullName>
    </submittedName>
</protein>
<dbReference type="CDD" id="cd06579">
    <property type="entry name" value="TM_PBP1_transp_AraH_like"/>
    <property type="match status" value="1"/>
</dbReference>
<keyword evidence="5 8" id="KW-0812">Transmembrane</keyword>
<accession>A0A1C3VE24</accession>
<evidence type="ECO:0000313" key="9">
    <source>
        <dbReference type="EMBL" id="SCB26043.1"/>
    </source>
</evidence>
<feature type="transmembrane region" description="Helical" evidence="8">
    <location>
        <begin position="264"/>
        <end position="293"/>
    </location>
</feature>
<gene>
    <name evidence="9" type="ORF">GA0061102_10126</name>
</gene>
<feature type="transmembrane region" description="Helical" evidence="8">
    <location>
        <begin position="227"/>
        <end position="244"/>
    </location>
</feature>
<evidence type="ECO:0000256" key="6">
    <source>
        <dbReference type="ARBA" id="ARBA00022989"/>
    </source>
</evidence>
<organism evidence="9 10">
    <name type="scientific">Rhizobium miluonense</name>
    <dbReference type="NCBI Taxonomy" id="411945"/>
    <lineage>
        <taxon>Bacteria</taxon>
        <taxon>Pseudomonadati</taxon>
        <taxon>Pseudomonadota</taxon>
        <taxon>Alphaproteobacteria</taxon>
        <taxon>Hyphomicrobiales</taxon>
        <taxon>Rhizobiaceae</taxon>
        <taxon>Rhizobium/Agrobacterium group</taxon>
        <taxon>Rhizobium</taxon>
    </lineage>
</organism>
<proteinExistence type="predicted"/>
<dbReference type="STRING" id="411945.GA0061102_10126"/>
<evidence type="ECO:0000256" key="7">
    <source>
        <dbReference type="ARBA" id="ARBA00023136"/>
    </source>
</evidence>
<dbReference type="PANTHER" id="PTHR32196">
    <property type="entry name" value="ABC TRANSPORTER PERMEASE PROTEIN YPHD-RELATED-RELATED"/>
    <property type="match status" value="1"/>
</dbReference>
<evidence type="ECO:0000256" key="3">
    <source>
        <dbReference type="ARBA" id="ARBA00022475"/>
    </source>
</evidence>
<dbReference type="Pfam" id="PF02653">
    <property type="entry name" value="BPD_transp_2"/>
    <property type="match status" value="1"/>
</dbReference>
<evidence type="ECO:0000256" key="8">
    <source>
        <dbReference type="SAM" id="Phobius"/>
    </source>
</evidence>
<keyword evidence="6 8" id="KW-1133">Transmembrane helix</keyword>
<reference evidence="10" key="1">
    <citation type="submission" date="2016-08" db="EMBL/GenBank/DDBJ databases">
        <authorList>
            <person name="Varghese N."/>
            <person name="Submissions Spin"/>
        </authorList>
    </citation>
    <scope>NUCLEOTIDE SEQUENCE [LARGE SCALE GENOMIC DNA]</scope>
    <source>
        <strain evidence="10">HAMBI 2971</strain>
    </source>
</reference>
<dbReference type="GO" id="GO:0005886">
    <property type="term" value="C:plasma membrane"/>
    <property type="evidence" value="ECO:0007669"/>
    <property type="project" value="UniProtKB-SubCell"/>
</dbReference>
<evidence type="ECO:0000256" key="4">
    <source>
        <dbReference type="ARBA" id="ARBA00022519"/>
    </source>
</evidence>
<feature type="transmembrane region" description="Helical" evidence="8">
    <location>
        <begin position="63"/>
        <end position="80"/>
    </location>
</feature>
<evidence type="ECO:0000256" key="1">
    <source>
        <dbReference type="ARBA" id="ARBA00004651"/>
    </source>
</evidence>
<keyword evidence="2" id="KW-0813">Transport</keyword>
<feature type="transmembrane region" description="Helical" evidence="8">
    <location>
        <begin position="86"/>
        <end position="116"/>
    </location>
</feature>